<name>E0S684_ENCIT</name>
<dbReference type="GeneID" id="9698867"/>
<dbReference type="EMBL" id="CP001944">
    <property type="protein sequence ID" value="ADM11219.1"/>
    <property type="molecule type" value="Genomic_DNA"/>
</dbReference>
<evidence type="ECO:0000313" key="1">
    <source>
        <dbReference type="EMBL" id="ADM11219.1"/>
    </source>
</evidence>
<gene>
    <name evidence="1" type="ORF">Eint_030750</name>
</gene>
<dbReference type="HOGENOM" id="CLU_167709_0_0_1"/>
<protein>
    <submittedName>
        <fullName evidence="1">Uncharacterized protein</fullName>
    </submittedName>
</protein>
<dbReference type="VEuPathDB" id="MicrosporidiaDB:Eint_030750"/>
<reference evidence="1 2" key="2">
    <citation type="journal article" date="2012" name="Proc. Natl. Acad. Sci. U.S.A.">
        <title>Gain and loss of multiple functionally related, horizontally transferred genes in the reduced genomes of two microsporidian parasites.</title>
        <authorList>
            <person name="Pombert J.-F."/>
            <person name="Selman M."/>
            <person name="Burki F."/>
            <person name="Bardell F.T."/>
            <person name="Farinelli L."/>
            <person name="Solter L.F."/>
            <person name="Whitman D.W."/>
            <person name="Weiss L.M."/>
            <person name="Corradi N."/>
            <person name="Keeling P.J."/>
        </authorList>
    </citation>
    <scope>NUCLEOTIDE SEQUENCE [LARGE SCALE GENOMIC DNA]</scope>
    <source>
        <strain evidence="1 2">ATCC 50506</strain>
    </source>
</reference>
<evidence type="ECO:0000313" key="2">
    <source>
        <dbReference type="Proteomes" id="UP000002313"/>
    </source>
</evidence>
<dbReference type="KEGG" id="ein:Eint_030750"/>
<dbReference type="AlphaFoldDB" id="E0S684"/>
<accession>E0S684</accession>
<organism evidence="1 2">
    <name type="scientific">Encephalitozoon intestinalis (strain ATCC 50506)</name>
    <name type="common">Microsporidian parasite</name>
    <name type="synonym">Septata intestinalis</name>
    <dbReference type="NCBI Taxonomy" id="876142"/>
    <lineage>
        <taxon>Eukaryota</taxon>
        <taxon>Fungi</taxon>
        <taxon>Fungi incertae sedis</taxon>
        <taxon>Microsporidia</taxon>
        <taxon>Unikaryonidae</taxon>
        <taxon>Encephalitozoon</taxon>
    </lineage>
</organism>
<reference evidence="1 2" key="1">
    <citation type="journal article" date="2010" name="Nat. Commun.">
        <title>The complete sequence of the smallest known nuclear genome from the microsporidian Encephalitozoon intestinalis.</title>
        <authorList>
            <person name="Corradi N."/>
            <person name="Pombert J.-F."/>
            <person name="Farinelli L."/>
            <person name="Didier E.S."/>
            <person name="Keeling P.J."/>
        </authorList>
    </citation>
    <scope>NUCLEOTIDE SEQUENCE [LARGE SCALE GENOMIC DNA]</scope>
    <source>
        <strain evidence="1 2">ATCC 50506</strain>
    </source>
</reference>
<dbReference type="Proteomes" id="UP000002313">
    <property type="component" value="Chromosome III"/>
</dbReference>
<keyword evidence="2" id="KW-1185">Reference proteome</keyword>
<dbReference type="RefSeq" id="XP_003072579.1">
    <property type="nucleotide sequence ID" value="XM_003072533.1"/>
</dbReference>
<dbReference type="OrthoDB" id="2190000at2759"/>
<proteinExistence type="predicted"/>
<sequence length="118" mass="13012">MSIGDYALVIFETTGNSFAIGCSMAFASSMFKQREEQPHSRLSLRRGGELAKHAMIYSSLYYGLRAIRATGWIRHLAPPFIASFTCGIRNGRGFGVRSGLNGVASSLMQEVVNKMKWS</sequence>